<dbReference type="Proteomes" id="UP001139447">
    <property type="component" value="Unassembled WGS sequence"/>
</dbReference>
<protein>
    <submittedName>
        <fullName evidence="2">Uncharacterized protein</fullName>
    </submittedName>
</protein>
<feature type="chain" id="PRO_5040855175" evidence="1">
    <location>
        <begin position="29"/>
        <end position="179"/>
    </location>
</feature>
<accession>A0A9X2ANK3</accession>
<evidence type="ECO:0000313" key="2">
    <source>
        <dbReference type="EMBL" id="MCJ0764928.1"/>
    </source>
</evidence>
<organism evidence="2 3">
    <name type="scientific">Variovorax terrae</name>
    <dbReference type="NCBI Taxonomy" id="2923278"/>
    <lineage>
        <taxon>Bacteria</taxon>
        <taxon>Pseudomonadati</taxon>
        <taxon>Pseudomonadota</taxon>
        <taxon>Betaproteobacteria</taxon>
        <taxon>Burkholderiales</taxon>
        <taxon>Comamonadaceae</taxon>
        <taxon>Variovorax</taxon>
    </lineage>
</organism>
<keyword evidence="3" id="KW-1185">Reference proteome</keyword>
<reference evidence="2" key="1">
    <citation type="submission" date="2022-03" db="EMBL/GenBank/DDBJ databases">
        <authorList>
            <person name="Woo C.Y."/>
        </authorList>
    </citation>
    <scope>NUCLEOTIDE SEQUENCE</scope>
    <source>
        <strain evidence="2">CYS-02</strain>
    </source>
</reference>
<feature type="signal peptide" evidence="1">
    <location>
        <begin position="1"/>
        <end position="28"/>
    </location>
</feature>
<name>A0A9X2ANK3_9BURK</name>
<comment type="caution">
    <text evidence="2">The sequence shown here is derived from an EMBL/GenBank/DDBJ whole genome shotgun (WGS) entry which is preliminary data.</text>
</comment>
<sequence length="179" mass="19192">MRAAPLLFLLRRLACGLAVLGAALPAWAQALWGAAAYGMTEAELQAALPAVQRLRKPERLAGGTRGLWVLPETPLAGASFETVFYFNKNRQLQQVEQRLAAPQPQCGTKPVFEELVASLRQLHGPELAAGDRPDGGPASSVASWVAGDLDIIASHTEAASRCAIRVIYKPRLLKDASEL</sequence>
<dbReference type="AlphaFoldDB" id="A0A9X2ANK3"/>
<evidence type="ECO:0000256" key="1">
    <source>
        <dbReference type="SAM" id="SignalP"/>
    </source>
</evidence>
<dbReference type="EMBL" id="JALGBI010000002">
    <property type="protein sequence ID" value="MCJ0764928.1"/>
    <property type="molecule type" value="Genomic_DNA"/>
</dbReference>
<keyword evidence="1" id="KW-0732">Signal</keyword>
<gene>
    <name evidence="2" type="ORF">MMF98_17070</name>
</gene>
<evidence type="ECO:0000313" key="3">
    <source>
        <dbReference type="Proteomes" id="UP001139447"/>
    </source>
</evidence>
<proteinExistence type="predicted"/>
<dbReference type="RefSeq" id="WP_243307911.1">
    <property type="nucleotide sequence ID" value="NZ_JALGBI010000002.1"/>
</dbReference>